<keyword evidence="1" id="KW-0489">Methyltransferase</keyword>
<accession>A0AAU8GG64</accession>
<gene>
    <name evidence="1" type="ORF">YRYPWZST_CDS0096</name>
</gene>
<dbReference type="GO" id="GO:0008168">
    <property type="term" value="F:methyltransferase activity"/>
    <property type="evidence" value="ECO:0007669"/>
    <property type="project" value="UniProtKB-KW"/>
</dbReference>
<dbReference type="EMBL" id="PP856722">
    <property type="protein sequence ID" value="XCH40497.1"/>
    <property type="molecule type" value="Genomic_DNA"/>
</dbReference>
<proteinExistence type="predicted"/>
<dbReference type="GO" id="GO:0032259">
    <property type="term" value="P:methylation"/>
    <property type="evidence" value="ECO:0007669"/>
    <property type="project" value="UniProtKB-KW"/>
</dbReference>
<reference evidence="1" key="1">
    <citation type="submission" date="2024-05" db="EMBL/GenBank/DDBJ databases">
        <authorList>
            <person name="Mugo M.M."/>
            <person name="Musyoki A.M."/>
            <person name="Makumi A.M."/>
            <person name="Mutai I."/>
            <person name="Drechsel O."/>
            <person name="Kering K.K."/>
            <person name="Muturi P."/>
            <person name="Mbae C.K."/>
            <person name="Kariuki S.M."/>
        </authorList>
    </citation>
    <scope>NUCLEOTIDE SEQUENCE</scope>
</reference>
<evidence type="ECO:0000313" key="1">
    <source>
        <dbReference type="EMBL" id="XCH40497.1"/>
    </source>
</evidence>
<sequence>MSLSKSETGIAPATETLIGGKQYAGVIVNARPFVEVWPRCICGYLAGRDHHNRGFDNGPIRTSTVDRLIIEGHSIYAITQNSAYRLDSMNLLMFVDCPEWLEDIENLIKEAKGV</sequence>
<organism evidence="1">
    <name type="scientific">Salmonella phage vB_SEnST11_KE23</name>
    <dbReference type="NCBI Taxonomy" id="3161174"/>
    <lineage>
        <taxon>Viruses</taxon>
        <taxon>Duplodnaviria</taxon>
        <taxon>Heunggongvirae</taxon>
        <taxon>Uroviricota</taxon>
        <taxon>Caudoviricetes</taxon>
        <taxon>Vequintavirinae</taxon>
        <taxon>Seunavirus</taxon>
    </lineage>
</organism>
<protein>
    <submittedName>
        <fullName evidence="1">Methyltransferase</fullName>
    </submittedName>
</protein>
<name>A0AAU8GG64_9CAUD</name>
<keyword evidence="1" id="KW-0808">Transferase</keyword>